<keyword evidence="2" id="KW-1185">Reference proteome</keyword>
<evidence type="ECO:0000313" key="1">
    <source>
        <dbReference type="EMBL" id="ALG09464.1"/>
    </source>
</evidence>
<dbReference type="Gene3D" id="1.10.10.10">
    <property type="entry name" value="Winged helix-like DNA-binding domain superfamily/Winged helix DNA-binding domain"/>
    <property type="match status" value="1"/>
</dbReference>
<dbReference type="SUPFAM" id="SSF46785">
    <property type="entry name" value="Winged helix' DNA-binding domain"/>
    <property type="match status" value="1"/>
</dbReference>
<dbReference type="KEGG" id="kphy:AOZ06_23415"/>
<reference evidence="1 2" key="1">
    <citation type="submission" date="2015-07" db="EMBL/GenBank/DDBJ databases">
        <title>Genome sequencing of Kibdelosporangium phytohabitans.</title>
        <authorList>
            <person name="Qin S."/>
            <person name="Xing K."/>
        </authorList>
    </citation>
    <scope>NUCLEOTIDE SEQUENCE [LARGE SCALE GENOMIC DNA]</scope>
    <source>
        <strain evidence="1 2">KLBMP1111</strain>
    </source>
</reference>
<evidence type="ECO:0000313" key="2">
    <source>
        <dbReference type="Proteomes" id="UP000063699"/>
    </source>
</evidence>
<dbReference type="InterPro" id="IPR036388">
    <property type="entry name" value="WH-like_DNA-bd_sf"/>
</dbReference>
<dbReference type="OrthoDB" id="3399802at2"/>
<dbReference type="InterPro" id="IPR011991">
    <property type="entry name" value="ArsR-like_HTH"/>
</dbReference>
<name>A0A0N9HW30_9PSEU</name>
<protein>
    <submittedName>
        <fullName evidence="1">Transcriptional regulator</fullName>
    </submittedName>
</protein>
<dbReference type="Proteomes" id="UP000063699">
    <property type="component" value="Chromosome"/>
</dbReference>
<organism evidence="1 2">
    <name type="scientific">Kibdelosporangium phytohabitans</name>
    <dbReference type="NCBI Taxonomy" id="860235"/>
    <lineage>
        <taxon>Bacteria</taxon>
        <taxon>Bacillati</taxon>
        <taxon>Actinomycetota</taxon>
        <taxon>Actinomycetes</taxon>
        <taxon>Pseudonocardiales</taxon>
        <taxon>Pseudonocardiaceae</taxon>
        <taxon>Kibdelosporangium</taxon>
    </lineage>
</organism>
<gene>
    <name evidence="1" type="ORF">AOZ06_23415</name>
</gene>
<dbReference type="CDD" id="cd00090">
    <property type="entry name" value="HTH_ARSR"/>
    <property type="match status" value="1"/>
</dbReference>
<dbReference type="RefSeq" id="WP_054291368.1">
    <property type="nucleotide sequence ID" value="NZ_CP012752.1"/>
</dbReference>
<dbReference type="STRING" id="860235.AOZ06_23415"/>
<dbReference type="Pfam" id="PF12840">
    <property type="entry name" value="HTH_20"/>
    <property type="match status" value="1"/>
</dbReference>
<sequence length="222" mass="24327">MDHPPADGVAAVAVLDEPTRRRLYEYVARHPTALSRDEIATALRVPRATVAFHLEKLVDEDLLDVGYERRNGRSGPGAGRPAKVYRRSQRQVAVQLPERRYDLAGHLLATAVEEADRTGQPVRAVLERQAYRFGRRLGETTHTDGVVAALEAQGFEPRTEGTQVLLGNCPFHTLAREHTQTICAMNLNLLDGLLTGIGDTGLTASLDPQPGHCCVRLRPPSA</sequence>
<dbReference type="InterPro" id="IPR036390">
    <property type="entry name" value="WH_DNA-bd_sf"/>
</dbReference>
<dbReference type="EMBL" id="CP012752">
    <property type="protein sequence ID" value="ALG09464.1"/>
    <property type="molecule type" value="Genomic_DNA"/>
</dbReference>
<accession>A0A0N9HW30</accession>
<proteinExistence type="predicted"/>
<dbReference type="AlphaFoldDB" id="A0A0N9HW30"/>